<dbReference type="Proteomes" id="UP001153954">
    <property type="component" value="Unassembled WGS sequence"/>
</dbReference>
<sequence length="133" mass="14764">MDDLCRQVEEFHKQRSEQAAPTCLPRQEEGIIEEIRASVVALVGRMIDARLAGIKEWLPPEQTLRPPLVADKRREKTTQKAPSSTITPASVRKRRAPLTEESAPACKAGDGQRTTVVGRKKKKSKSSALLHTL</sequence>
<protein>
    <submittedName>
        <fullName evidence="2">Uncharacterized protein</fullName>
    </submittedName>
</protein>
<name>A0AAU9U3D7_EUPED</name>
<dbReference type="EMBL" id="CAKOGL010000012">
    <property type="protein sequence ID" value="CAH2093282.1"/>
    <property type="molecule type" value="Genomic_DNA"/>
</dbReference>
<comment type="caution">
    <text evidence="2">The sequence shown here is derived from an EMBL/GenBank/DDBJ whole genome shotgun (WGS) entry which is preliminary data.</text>
</comment>
<gene>
    <name evidence="2" type="ORF">EEDITHA_LOCUS8962</name>
</gene>
<evidence type="ECO:0000256" key="1">
    <source>
        <dbReference type="SAM" id="MobiDB-lite"/>
    </source>
</evidence>
<evidence type="ECO:0000313" key="3">
    <source>
        <dbReference type="Proteomes" id="UP001153954"/>
    </source>
</evidence>
<accession>A0AAU9U3D7</accession>
<organism evidence="2 3">
    <name type="scientific">Euphydryas editha</name>
    <name type="common">Edith's checkerspot</name>
    <dbReference type="NCBI Taxonomy" id="104508"/>
    <lineage>
        <taxon>Eukaryota</taxon>
        <taxon>Metazoa</taxon>
        <taxon>Ecdysozoa</taxon>
        <taxon>Arthropoda</taxon>
        <taxon>Hexapoda</taxon>
        <taxon>Insecta</taxon>
        <taxon>Pterygota</taxon>
        <taxon>Neoptera</taxon>
        <taxon>Endopterygota</taxon>
        <taxon>Lepidoptera</taxon>
        <taxon>Glossata</taxon>
        <taxon>Ditrysia</taxon>
        <taxon>Papilionoidea</taxon>
        <taxon>Nymphalidae</taxon>
        <taxon>Nymphalinae</taxon>
        <taxon>Euphydryas</taxon>
    </lineage>
</organism>
<evidence type="ECO:0000313" key="2">
    <source>
        <dbReference type="EMBL" id="CAH2093282.1"/>
    </source>
</evidence>
<dbReference type="AlphaFoldDB" id="A0AAU9U3D7"/>
<feature type="compositionally biased region" description="Polar residues" evidence="1">
    <location>
        <begin position="79"/>
        <end position="88"/>
    </location>
</feature>
<proteinExistence type="predicted"/>
<feature type="region of interest" description="Disordered" evidence="1">
    <location>
        <begin position="62"/>
        <end position="133"/>
    </location>
</feature>
<keyword evidence="3" id="KW-1185">Reference proteome</keyword>
<reference evidence="2" key="1">
    <citation type="submission" date="2022-03" db="EMBL/GenBank/DDBJ databases">
        <authorList>
            <person name="Tunstrom K."/>
        </authorList>
    </citation>
    <scope>NUCLEOTIDE SEQUENCE</scope>
</reference>